<evidence type="ECO:0000256" key="1">
    <source>
        <dbReference type="ARBA" id="ARBA00022527"/>
    </source>
</evidence>
<dbReference type="InterPro" id="IPR000719">
    <property type="entry name" value="Prot_kinase_dom"/>
</dbReference>
<feature type="region of interest" description="Disordered" evidence="8">
    <location>
        <begin position="887"/>
        <end position="926"/>
    </location>
</feature>
<feature type="region of interest" description="Disordered" evidence="8">
    <location>
        <begin position="27"/>
        <end position="59"/>
    </location>
</feature>
<dbReference type="Gene3D" id="3.30.200.20">
    <property type="entry name" value="Phosphorylase Kinase, domain 1"/>
    <property type="match status" value="1"/>
</dbReference>
<keyword evidence="9" id="KW-1133">Transmembrane helix</keyword>
<dbReference type="PROSITE" id="PS50011">
    <property type="entry name" value="PROTEIN_KINASE_DOM"/>
    <property type="match status" value="1"/>
</dbReference>
<keyword evidence="7" id="KW-0175">Coiled coil</keyword>
<evidence type="ECO:0000259" key="10">
    <source>
        <dbReference type="PROSITE" id="PS50011"/>
    </source>
</evidence>
<dbReference type="Pfam" id="PF07714">
    <property type="entry name" value="PK_Tyr_Ser-Thr"/>
    <property type="match status" value="1"/>
</dbReference>
<feature type="compositionally biased region" description="Low complexity" evidence="8">
    <location>
        <begin position="80"/>
        <end position="98"/>
    </location>
</feature>
<evidence type="ECO:0000256" key="7">
    <source>
        <dbReference type="SAM" id="Coils"/>
    </source>
</evidence>
<keyword evidence="1" id="KW-0723">Serine/threonine-protein kinase</keyword>
<dbReference type="PROSITE" id="PS50839">
    <property type="entry name" value="CHASE"/>
    <property type="match status" value="1"/>
</dbReference>
<feature type="region of interest" description="Disordered" evidence="8">
    <location>
        <begin position="991"/>
        <end position="1034"/>
    </location>
</feature>
<keyword evidence="9" id="KW-0812">Transmembrane</keyword>
<feature type="compositionally biased region" description="Gly residues" evidence="8">
    <location>
        <begin position="905"/>
        <end position="915"/>
    </location>
</feature>
<dbReference type="PANTHER" id="PTHR44329">
    <property type="entry name" value="SERINE/THREONINE-PROTEIN KINASE TNNI3K-RELATED"/>
    <property type="match status" value="1"/>
</dbReference>
<dbReference type="Gene3D" id="1.10.510.10">
    <property type="entry name" value="Transferase(Phosphotransferase) domain 1"/>
    <property type="match status" value="1"/>
</dbReference>
<evidence type="ECO:0000256" key="5">
    <source>
        <dbReference type="ARBA" id="ARBA00022840"/>
    </source>
</evidence>
<organism evidence="12 13">
    <name type="scientific">Tetrabaena socialis</name>
    <dbReference type="NCBI Taxonomy" id="47790"/>
    <lineage>
        <taxon>Eukaryota</taxon>
        <taxon>Viridiplantae</taxon>
        <taxon>Chlorophyta</taxon>
        <taxon>core chlorophytes</taxon>
        <taxon>Chlorophyceae</taxon>
        <taxon>CS clade</taxon>
        <taxon>Chlamydomonadales</taxon>
        <taxon>Tetrabaenaceae</taxon>
        <taxon>Tetrabaena</taxon>
    </lineage>
</organism>
<evidence type="ECO:0000313" key="13">
    <source>
        <dbReference type="Proteomes" id="UP000236333"/>
    </source>
</evidence>
<dbReference type="GO" id="GO:0004674">
    <property type="term" value="F:protein serine/threonine kinase activity"/>
    <property type="evidence" value="ECO:0007669"/>
    <property type="project" value="UniProtKB-KW"/>
</dbReference>
<feature type="transmembrane region" description="Helical" evidence="9">
    <location>
        <begin position="458"/>
        <end position="480"/>
    </location>
</feature>
<feature type="transmembrane region" description="Helical" evidence="9">
    <location>
        <begin position="157"/>
        <end position="181"/>
    </location>
</feature>
<dbReference type="InterPro" id="IPR001245">
    <property type="entry name" value="Ser-Thr/Tyr_kinase_cat_dom"/>
</dbReference>
<dbReference type="AlphaFoldDB" id="A0A2J8A5J3"/>
<dbReference type="Proteomes" id="UP000236333">
    <property type="component" value="Unassembled WGS sequence"/>
</dbReference>
<proteinExistence type="predicted"/>
<dbReference type="PROSITE" id="PS00107">
    <property type="entry name" value="PROTEIN_KINASE_ATP"/>
    <property type="match status" value="1"/>
</dbReference>
<feature type="domain" description="CHASE" evidence="11">
    <location>
        <begin position="264"/>
        <end position="337"/>
    </location>
</feature>
<accession>A0A2J8A5J3</accession>
<evidence type="ECO:0000256" key="6">
    <source>
        <dbReference type="PROSITE-ProRule" id="PRU10141"/>
    </source>
</evidence>
<keyword evidence="13" id="KW-1185">Reference proteome</keyword>
<feature type="coiled-coil region" evidence="7">
    <location>
        <begin position="487"/>
        <end position="517"/>
    </location>
</feature>
<evidence type="ECO:0000256" key="4">
    <source>
        <dbReference type="ARBA" id="ARBA00022777"/>
    </source>
</evidence>
<evidence type="ECO:0000256" key="3">
    <source>
        <dbReference type="ARBA" id="ARBA00022741"/>
    </source>
</evidence>
<dbReference type="EMBL" id="PGGS01000161">
    <property type="protein sequence ID" value="PNH07788.1"/>
    <property type="molecule type" value="Genomic_DNA"/>
</dbReference>
<name>A0A2J8A5J3_9CHLO</name>
<dbReference type="InterPro" id="IPR051681">
    <property type="entry name" value="Ser/Thr_Kinases-Pseudokinases"/>
</dbReference>
<evidence type="ECO:0000256" key="2">
    <source>
        <dbReference type="ARBA" id="ARBA00022679"/>
    </source>
</evidence>
<keyword evidence="4 12" id="KW-0418">Kinase</keyword>
<protein>
    <submittedName>
        <fullName evidence="12">Mitogen-activated protein kinase kinase kinase MLT</fullName>
    </submittedName>
</protein>
<keyword evidence="3 6" id="KW-0547">Nucleotide-binding</keyword>
<dbReference type="PANTHER" id="PTHR44329:SF214">
    <property type="entry name" value="PROTEIN KINASE DOMAIN-CONTAINING PROTEIN"/>
    <property type="match status" value="1"/>
</dbReference>
<feature type="compositionally biased region" description="Basic and acidic residues" evidence="8">
    <location>
        <begin position="1007"/>
        <end position="1034"/>
    </location>
</feature>
<feature type="compositionally biased region" description="Low complexity" evidence="8">
    <location>
        <begin position="916"/>
        <end position="926"/>
    </location>
</feature>
<sequence length="1034" mass="110238">MEDLAKGLFGAGGAEAGLASIVRDLQQRNRAVSTRPQQQPLPGAATGAGAAKPHDEPEGLWVLGGATTVADLQGQGGEAKGAPLPGAAPPLSALESGSAPPPSPPEATAEGGVVLVLGEPQKEAPKPPRAPGSRKGFRSCCGDTAAALKEVGDVIRLYPFTLMAPLTVFMLLTGLGIWGVIAGANSHVQQRKDDARSRAVDSSTGFQIQLQQAFAPGITFPLLVKQRPQLDYWYQNFNETAKELMSQTPAGALFNIQLQPFSQVMMIYPMRNGDETQTDPPRDLIGDPTRRDDILRIIKTKEPLVVGPVVLYDGSIGAFVRYPIYIADVDEKETFGFRYKENTSALPYDSLPASVRGCTVCYNATTRVKWWGLLSALVDYNAVTLGEDAYLANLRRMDFNYALVRPINATAEQVIAQVGPTSLRGEEAVTVEVKVLNSVWLLRVAPQAGFQPSWRAPLIAAVVFIALIISVLLFVAMASFKRQRLLLQETVAANHNLAETTQRLEEEKERMDLLLLRQYDLLRCLDANRPDDGKANSSDAVNMSKRAMMARIEDARRSLNVATASIEDPIQVFELLGAGAFGKVQRGLWRGTVVAVKTMILPANMTGQLKREKMAVMEAAISSSLVHPNIVTTYTYFIRPYHEPSHSGVQNMLASSPPGSPGGGPEEGGSMHDSAESTIHSYEVRLVLEFCDKGSLKDALDQQAFLQGGALNLCAMLETAADVAKAMVHMHAANVLHSDLKARNIMLKSSGTEGRGIIAKVADFGLSTRMEHQETHLSSCFQGTLTHMAPEVMMEGRISKAADVYSFGIVMWELFCASDPFAGVPRAHLGHAITKEGRRPKFPPFAPRSFVSLATRCWDPDASLRPTFAEVLTELLRVREELGGDTPALLIVPPQPLTPQASGSLRGGAGAGAGGSRARAGSSEGAGALGQLGGGGGGGGSGTMLGSGIVLMGAGSTADGSAMGSMAHSAMAHRAVLKSSLVQRQMRKMGLRLGGGGSSSGGSLPALKEEGEHNSDVERPGARLSEEEVKRTEV</sequence>
<evidence type="ECO:0000256" key="9">
    <source>
        <dbReference type="SAM" id="Phobius"/>
    </source>
</evidence>
<keyword evidence="5 6" id="KW-0067">ATP-binding</keyword>
<comment type="caution">
    <text evidence="12">The sequence shown here is derived from an EMBL/GenBank/DDBJ whole genome shotgun (WGS) entry which is preliminary data.</text>
</comment>
<dbReference type="SUPFAM" id="SSF56112">
    <property type="entry name" value="Protein kinase-like (PK-like)"/>
    <property type="match status" value="1"/>
</dbReference>
<feature type="region of interest" description="Disordered" evidence="8">
    <location>
        <begin position="73"/>
        <end position="109"/>
    </location>
</feature>
<dbReference type="InterPro" id="IPR017441">
    <property type="entry name" value="Protein_kinase_ATP_BS"/>
</dbReference>
<dbReference type="InterPro" id="IPR006189">
    <property type="entry name" value="CHASE_dom"/>
</dbReference>
<evidence type="ECO:0000313" key="12">
    <source>
        <dbReference type="EMBL" id="PNH07788.1"/>
    </source>
</evidence>
<dbReference type="PROSITE" id="PS00108">
    <property type="entry name" value="PROTEIN_KINASE_ST"/>
    <property type="match status" value="1"/>
</dbReference>
<evidence type="ECO:0000256" key="8">
    <source>
        <dbReference type="SAM" id="MobiDB-lite"/>
    </source>
</evidence>
<evidence type="ECO:0000259" key="11">
    <source>
        <dbReference type="PROSITE" id="PS50839"/>
    </source>
</evidence>
<keyword evidence="2" id="KW-0808">Transferase</keyword>
<dbReference type="SMART" id="SM00220">
    <property type="entry name" value="S_TKc"/>
    <property type="match status" value="1"/>
</dbReference>
<gene>
    <name evidence="12" type="ORF">TSOC_005725</name>
</gene>
<feature type="binding site" evidence="6">
    <location>
        <position position="597"/>
    </location>
    <ligand>
        <name>ATP</name>
        <dbReference type="ChEBI" id="CHEBI:30616"/>
    </ligand>
</feature>
<feature type="domain" description="Protein kinase" evidence="10">
    <location>
        <begin position="570"/>
        <end position="882"/>
    </location>
</feature>
<feature type="compositionally biased region" description="Low complexity" evidence="8">
    <location>
        <begin position="36"/>
        <end position="51"/>
    </location>
</feature>
<dbReference type="PRINTS" id="PR00109">
    <property type="entry name" value="TYRKINASE"/>
</dbReference>
<dbReference type="OrthoDB" id="540454at2759"/>
<dbReference type="InterPro" id="IPR011009">
    <property type="entry name" value="Kinase-like_dom_sf"/>
</dbReference>
<feature type="region of interest" description="Disordered" evidence="8">
    <location>
        <begin position="649"/>
        <end position="675"/>
    </location>
</feature>
<dbReference type="InterPro" id="IPR008271">
    <property type="entry name" value="Ser/Thr_kinase_AS"/>
</dbReference>
<keyword evidence="9" id="KW-0472">Membrane</keyword>
<reference evidence="12 13" key="1">
    <citation type="journal article" date="2017" name="Mol. Biol. Evol.">
        <title>The 4-celled Tetrabaena socialis nuclear genome reveals the essential components for genetic control of cell number at the origin of multicellularity in the volvocine lineage.</title>
        <authorList>
            <person name="Featherston J."/>
            <person name="Arakaki Y."/>
            <person name="Hanschen E.R."/>
            <person name="Ferris P.J."/>
            <person name="Michod R.E."/>
            <person name="Olson B.J.S.C."/>
            <person name="Nozaki H."/>
            <person name="Durand P.M."/>
        </authorList>
    </citation>
    <scope>NUCLEOTIDE SEQUENCE [LARGE SCALE GENOMIC DNA]</scope>
    <source>
        <strain evidence="12 13">NIES-571</strain>
    </source>
</reference>
<dbReference type="GO" id="GO:0005524">
    <property type="term" value="F:ATP binding"/>
    <property type="evidence" value="ECO:0007669"/>
    <property type="project" value="UniProtKB-UniRule"/>
</dbReference>